<dbReference type="InterPro" id="IPR023753">
    <property type="entry name" value="FAD/NAD-binding_dom"/>
</dbReference>
<feature type="domain" description="FAD/NAD(P)-binding" evidence="1">
    <location>
        <begin position="4"/>
        <end position="129"/>
    </location>
</feature>
<keyword evidence="3" id="KW-1185">Reference proteome</keyword>
<dbReference type="AlphaFoldDB" id="A0A3Q9BT29"/>
<dbReference type="Pfam" id="PF07992">
    <property type="entry name" value="Pyr_redox_2"/>
    <property type="match status" value="1"/>
</dbReference>
<dbReference type="RefSeq" id="WP_126269820.1">
    <property type="nucleotide sequence ID" value="NZ_CP034463.1"/>
</dbReference>
<gene>
    <name evidence="2" type="ORF">EJC51_04605</name>
</gene>
<dbReference type="InterPro" id="IPR036188">
    <property type="entry name" value="FAD/NAD-bd_sf"/>
</dbReference>
<dbReference type="SUPFAM" id="SSF51905">
    <property type="entry name" value="FAD/NAD(P)-binding domain"/>
    <property type="match status" value="2"/>
</dbReference>
<dbReference type="PRINTS" id="PR00368">
    <property type="entry name" value="FADPNR"/>
</dbReference>
<dbReference type="KEGG" id="saqu:EJC51_04605"/>
<dbReference type="Proteomes" id="UP000280197">
    <property type="component" value="Chromosome"/>
</dbReference>
<accession>A0A3Q9BT29</accession>
<sequence length="413" mass="44644">MSTHIVVLGGGTAGTLTANRLRRMYDAGECRITVVDQDDDHVYQPGLLFVPFGLAQPHHLVRSRPRQLHAGIDYQRARIDRVDLDARTVHFAVGGWVSYDVLVVATGARLLPEETEGLTGPGWGENVFTFYDLPGAVGLHHALERFQGGRVVVNVADLPFKCPVAPLEFTFLADWYFRRCGVRDRVQLTYATPLDAAFTKPAAAKALGGLLADKGVELVTEFTLGEVDGAGGRLVSYDEREVPFDLAVVVPLHGGAAYVDRSPGLGDELGFVPVDPHTLQHPDHPEVFAIGDAAGLPASKAGSVAHFEGATLTGNIARLLAGRPVEPSYDGHTNCFVETGFHKALLIDFNYDTEPLPGHFPGAVGLPLLKESYANHLGKLAFEWLYWHTLLPGRELPGIGAEMPEQGKSHSLA</sequence>
<evidence type="ECO:0000259" key="1">
    <source>
        <dbReference type="Pfam" id="PF07992"/>
    </source>
</evidence>
<dbReference type="PANTHER" id="PTHR43755:SF1">
    <property type="entry name" value="FAD-DEPENDENT PYRIDINE NUCLEOTIDE-DISULPHIDE OXIDOREDUCTASE"/>
    <property type="match status" value="1"/>
</dbReference>
<evidence type="ECO:0000313" key="3">
    <source>
        <dbReference type="Proteomes" id="UP000280197"/>
    </source>
</evidence>
<dbReference type="GO" id="GO:0016491">
    <property type="term" value="F:oxidoreductase activity"/>
    <property type="evidence" value="ECO:0007669"/>
    <property type="project" value="InterPro"/>
</dbReference>
<dbReference type="InterPro" id="IPR052541">
    <property type="entry name" value="SQRD"/>
</dbReference>
<dbReference type="Gene3D" id="3.50.50.60">
    <property type="entry name" value="FAD/NAD(P)-binding domain"/>
    <property type="match status" value="2"/>
</dbReference>
<reference evidence="2 3" key="1">
    <citation type="submission" date="2018-12" db="EMBL/GenBank/DDBJ databases">
        <authorList>
            <person name="Li K."/>
        </authorList>
    </citation>
    <scope>NUCLEOTIDE SEQUENCE [LARGE SCALE GENOMIC DNA]</scope>
    <source>
        <strain evidence="3">CR22</strain>
    </source>
</reference>
<protein>
    <submittedName>
        <fullName evidence="2">NAD(P)/FAD-dependent oxidoreductase</fullName>
    </submittedName>
</protein>
<proteinExistence type="predicted"/>
<name>A0A3Q9BT29_9ACTN</name>
<evidence type="ECO:0000313" key="2">
    <source>
        <dbReference type="EMBL" id="AZP15441.1"/>
    </source>
</evidence>
<dbReference type="PANTHER" id="PTHR43755">
    <property type="match status" value="1"/>
</dbReference>
<dbReference type="EMBL" id="CP034463">
    <property type="protein sequence ID" value="AZP15441.1"/>
    <property type="molecule type" value="Genomic_DNA"/>
</dbReference>
<organism evidence="2 3">
    <name type="scientific">Streptomyces aquilus</name>
    <dbReference type="NCBI Taxonomy" id="2548456"/>
    <lineage>
        <taxon>Bacteria</taxon>
        <taxon>Bacillati</taxon>
        <taxon>Actinomycetota</taxon>
        <taxon>Actinomycetes</taxon>
        <taxon>Kitasatosporales</taxon>
        <taxon>Streptomycetaceae</taxon>
        <taxon>Streptomyces</taxon>
    </lineage>
</organism>